<dbReference type="AlphaFoldDB" id="J3MGR3"/>
<evidence type="ECO:0000256" key="1">
    <source>
        <dbReference type="ARBA" id="ARBA00000900"/>
    </source>
</evidence>
<keyword evidence="11" id="KW-0472">Membrane</keyword>
<dbReference type="Gramene" id="OB06G32070.1">
    <property type="protein sequence ID" value="OB06G32070.1"/>
    <property type="gene ID" value="OB06G32070"/>
</dbReference>
<sequence>MVIVLAVALWVVARLAWRAWSARRAGLKRRERCLGSVTASQFSSPAEEEAEAAPGGGEEDPAGCRICLEAYELGEALGTLPCGHSFHRVCAAKWFKRLDSCPLCRAAVQPA</sequence>
<evidence type="ECO:0000256" key="4">
    <source>
        <dbReference type="ARBA" id="ARBA00022679"/>
    </source>
</evidence>
<dbReference type="EnsemblPlants" id="OB06G32070.1">
    <property type="protein sequence ID" value="OB06G32070.1"/>
    <property type="gene ID" value="OB06G32070"/>
</dbReference>
<feature type="compositionally biased region" description="Acidic residues" evidence="13">
    <location>
        <begin position="46"/>
        <end position="59"/>
    </location>
</feature>
<evidence type="ECO:0000256" key="8">
    <source>
        <dbReference type="ARBA" id="ARBA00022786"/>
    </source>
</evidence>
<proteinExistence type="predicted"/>
<protein>
    <recommendedName>
        <fullName evidence="3">RING-type E3 ubiquitin transferase</fullName>
        <ecNumber evidence="3">2.3.2.27</ecNumber>
    </recommendedName>
</protein>
<evidence type="ECO:0000256" key="2">
    <source>
        <dbReference type="ARBA" id="ARBA00004141"/>
    </source>
</evidence>
<dbReference type="EC" id="2.3.2.27" evidence="3"/>
<evidence type="ECO:0000256" key="6">
    <source>
        <dbReference type="ARBA" id="ARBA00022723"/>
    </source>
</evidence>
<comment type="catalytic activity">
    <reaction evidence="1">
        <text>S-ubiquitinyl-[E2 ubiquitin-conjugating enzyme]-L-cysteine + [acceptor protein]-L-lysine = [E2 ubiquitin-conjugating enzyme]-L-cysteine + N(6)-ubiquitinyl-[acceptor protein]-L-lysine.</text>
        <dbReference type="EC" id="2.3.2.27"/>
    </reaction>
</comment>
<evidence type="ECO:0000313" key="16">
    <source>
        <dbReference type="EnsemblPlants" id="OB06G32070.1"/>
    </source>
</evidence>
<feature type="signal peptide" evidence="14">
    <location>
        <begin position="1"/>
        <end position="21"/>
    </location>
</feature>
<keyword evidence="14" id="KW-0732">Signal</keyword>
<feature type="chain" id="PRO_5003773469" description="RING-type E3 ubiquitin transferase" evidence="14">
    <location>
        <begin position="22"/>
        <end position="111"/>
    </location>
</feature>
<keyword evidence="9" id="KW-0862">Zinc</keyword>
<keyword evidence="7 12" id="KW-0863">Zinc-finger</keyword>
<dbReference type="PROSITE" id="PS50089">
    <property type="entry name" value="ZF_RING_2"/>
    <property type="match status" value="1"/>
</dbReference>
<evidence type="ECO:0000256" key="11">
    <source>
        <dbReference type="ARBA" id="ARBA00023136"/>
    </source>
</evidence>
<keyword evidence="4" id="KW-0808">Transferase</keyword>
<accession>J3MGR3</accession>
<reference evidence="16" key="1">
    <citation type="journal article" date="2013" name="Nat. Commun.">
        <title>Whole-genome sequencing of Oryza brachyantha reveals mechanisms underlying Oryza genome evolution.</title>
        <authorList>
            <person name="Chen J."/>
            <person name="Huang Q."/>
            <person name="Gao D."/>
            <person name="Wang J."/>
            <person name="Lang Y."/>
            <person name="Liu T."/>
            <person name="Li B."/>
            <person name="Bai Z."/>
            <person name="Luis Goicoechea J."/>
            <person name="Liang C."/>
            <person name="Chen C."/>
            <person name="Zhang W."/>
            <person name="Sun S."/>
            <person name="Liao Y."/>
            <person name="Zhang X."/>
            <person name="Yang L."/>
            <person name="Song C."/>
            <person name="Wang M."/>
            <person name="Shi J."/>
            <person name="Liu G."/>
            <person name="Liu J."/>
            <person name="Zhou H."/>
            <person name="Zhou W."/>
            <person name="Yu Q."/>
            <person name="An N."/>
            <person name="Chen Y."/>
            <person name="Cai Q."/>
            <person name="Wang B."/>
            <person name="Liu B."/>
            <person name="Min J."/>
            <person name="Huang Y."/>
            <person name="Wu H."/>
            <person name="Li Z."/>
            <person name="Zhang Y."/>
            <person name="Yin Y."/>
            <person name="Song W."/>
            <person name="Jiang J."/>
            <person name="Jackson S.A."/>
            <person name="Wing R.A."/>
            <person name="Wang J."/>
            <person name="Chen M."/>
        </authorList>
    </citation>
    <scope>NUCLEOTIDE SEQUENCE [LARGE SCALE GENOMIC DNA]</scope>
    <source>
        <strain evidence="16">cv. IRGC 101232</strain>
    </source>
</reference>
<dbReference type="InterPro" id="IPR001841">
    <property type="entry name" value="Znf_RING"/>
</dbReference>
<keyword evidence="17" id="KW-1185">Reference proteome</keyword>
<dbReference type="GO" id="GO:0006511">
    <property type="term" value="P:ubiquitin-dependent protein catabolic process"/>
    <property type="evidence" value="ECO:0007669"/>
    <property type="project" value="TreeGrafter"/>
</dbReference>
<reference evidence="16" key="2">
    <citation type="submission" date="2013-04" db="UniProtKB">
        <authorList>
            <consortium name="EnsemblPlants"/>
        </authorList>
    </citation>
    <scope>IDENTIFICATION</scope>
</reference>
<evidence type="ECO:0000256" key="13">
    <source>
        <dbReference type="SAM" id="MobiDB-lite"/>
    </source>
</evidence>
<evidence type="ECO:0000256" key="12">
    <source>
        <dbReference type="PROSITE-ProRule" id="PRU00175"/>
    </source>
</evidence>
<evidence type="ECO:0000256" key="3">
    <source>
        <dbReference type="ARBA" id="ARBA00012483"/>
    </source>
</evidence>
<name>J3MGR3_ORYBR</name>
<dbReference type="STRING" id="4533.J3MGR3"/>
<dbReference type="Pfam" id="PF13639">
    <property type="entry name" value="zf-RING_2"/>
    <property type="match status" value="1"/>
</dbReference>
<dbReference type="InterPro" id="IPR013083">
    <property type="entry name" value="Znf_RING/FYVE/PHD"/>
</dbReference>
<dbReference type="HOGENOM" id="CLU_2162320_0_0_1"/>
<dbReference type="SUPFAM" id="SSF57850">
    <property type="entry name" value="RING/U-box"/>
    <property type="match status" value="1"/>
</dbReference>
<evidence type="ECO:0000256" key="10">
    <source>
        <dbReference type="ARBA" id="ARBA00022989"/>
    </source>
</evidence>
<dbReference type="SMART" id="SM00184">
    <property type="entry name" value="RING"/>
    <property type="match status" value="1"/>
</dbReference>
<evidence type="ECO:0000256" key="7">
    <source>
        <dbReference type="ARBA" id="ARBA00022771"/>
    </source>
</evidence>
<dbReference type="Proteomes" id="UP000006038">
    <property type="component" value="Chromosome 6"/>
</dbReference>
<feature type="region of interest" description="Disordered" evidence="13">
    <location>
        <begin position="38"/>
        <end position="59"/>
    </location>
</feature>
<dbReference type="GO" id="GO:0016020">
    <property type="term" value="C:membrane"/>
    <property type="evidence" value="ECO:0007669"/>
    <property type="project" value="UniProtKB-SubCell"/>
</dbReference>
<evidence type="ECO:0000259" key="15">
    <source>
        <dbReference type="PROSITE" id="PS50089"/>
    </source>
</evidence>
<dbReference type="Gene3D" id="3.30.40.10">
    <property type="entry name" value="Zinc/RING finger domain, C3HC4 (zinc finger)"/>
    <property type="match status" value="1"/>
</dbReference>
<keyword evidence="5" id="KW-0812">Transmembrane</keyword>
<organism evidence="16">
    <name type="scientific">Oryza brachyantha</name>
    <name type="common">malo sina</name>
    <dbReference type="NCBI Taxonomy" id="4533"/>
    <lineage>
        <taxon>Eukaryota</taxon>
        <taxon>Viridiplantae</taxon>
        <taxon>Streptophyta</taxon>
        <taxon>Embryophyta</taxon>
        <taxon>Tracheophyta</taxon>
        <taxon>Spermatophyta</taxon>
        <taxon>Magnoliopsida</taxon>
        <taxon>Liliopsida</taxon>
        <taxon>Poales</taxon>
        <taxon>Poaceae</taxon>
        <taxon>BOP clade</taxon>
        <taxon>Oryzoideae</taxon>
        <taxon>Oryzeae</taxon>
        <taxon>Oryzinae</taxon>
        <taxon>Oryza</taxon>
    </lineage>
</organism>
<evidence type="ECO:0000256" key="14">
    <source>
        <dbReference type="SAM" id="SignalP"/>
    </source>
</evidence>
<keyword evidence="6" id="KW-0479">Metal-binding</keyword>
<dbReference type="GO" id="GO:0061630">
    <property type="term" value="F:ubiquitin protein ligase activity"/>
    <property type="evidence" value="ECO:0007669"/>
    <property type="project" value="UniProtKB-EC"/>
</dbReference>
<dbReference type="GO" id="GO:0008270">
    <property type="term" value="F:zinc ion binding"/>
    <property type="evidence" value="ECO:0007669"/>
    <property type="project" value="UniProtKB-KW"/>
</dbReference>
<dbReference type="GO" id="GO:0016567">
    <property type="term" value="P:protein ubiquitination"/>
    <property type="evidence" value="ECO:0007669"/>
    <property type="project" value="TreeGrafter"/>
</dbReference>
<feature type="domain" description="RING-type" evidence="15">
    <location>
        <begin position="64"/>
        <end position="105"/>
    </location>
</feature>
<dbReference type="PANTHER" id="PTHR45977:SF4">
    <property type="entry name" value="RING-TYPE DOMAIN-CONTAINING PROTEIN"/>
    <property type="match status" value="1"/>
</dbReference>
<dbReference type="PANTHER" id="PTHR45977">
    <property type="entry name" value="TARGET OF ERK KINASE MPK-1"/>
    <property type="match status" value="1"/>
</dbReference>
<evidence type="ECO:0000256" key="9">
    <source>
        <dbReference type="ARBA" id="ARBA00022833"/>
    </source>
</evidence>
<keyword evidence="10" id="KW-1133">Transmembrane helix</keyword>
<evidence type="ECO:0000256" key="5">
    <source>
        <dbReference type="ARBA" id="ARBA00022692"/>
    </source>
</evidence>
<comment type="subcellular location">
    <subcellularLocation>
        <location evidence="2">Membrane</location>
        <topology evidence="2">Multi-pass membrane protein</topology>
    </subcellularLocation>
</comment>
<evidence type="ECO:0000313" key="17">
    <source>
        <dbReference type="Proteomes" id="UP000006038"/>
    </source>
</evidence>
<keyword evidence="8" id="KW-0833">Ubl conjugation pathway</keyword>